<evidence type="ECO:0000313" key="2">
    <source>
        <dbReference type="Proteomes" id="UP000567293"/>
    </source>
</evidence>
<dbReference type="PANTHER" id="PTHR45588:SF1">
    <property type="entry name" value="WW DOMAIN-CONTAINING PROTEIN"/>
    <property type="match status" value="1"/>
</dbReference>
<dbReference type="EMBL" id="JACDQQ010000001">
    <property type="protein sequence ID" value="MBA0083359.1"/>
    <property type="molecule type" value="Genomic_DNA"/>
</dbReference>
<comment type="caution">
    <text evidence="1">The sequence shown here is derived from an EMBL/GenBank/DDBJ whole genome shotgun (WGS) entry which is preliminary data.</text>
</comment>
<evidence type="ECO:0008006" key="3">
    <source>
        <dbReference type="Google" id="ProtNLM"/>
    </source>
</evidence>
<keyword evidence="2" id="KW-1185">Reference proteome</keyword>
<accession>A0A7V8NL28</accession>
<dbReference type="Gene3D" id="1.25.40.10">
    <property type="entry name" value="Tetratricopeptide repeat domain"/>
    <property type="match status" value="1"/>
</dbReference>
<dbReference type="Proteomes" id="UP000567293">
    <property type="component" value="Unassembled WGS sequence"/>
</dbReference>
<proteinExistence type="predicted"/>
<reference evidence="1" key="1">
    <citation type="submission" date="2020-06" db="EMBL/GenBank/DDBJ databases">
        <title>Legume-microbial interactions unlock mineral nutrients during tropical forest succession.</title>
        <authorList>
            <person name="Epihov D.Z."/>
        </authorList>
    </citation>
    <scope>NUCLEOTIDE SEQUENCE [LARGE SCALE GENOMIC DNA]</scope>
    <source>
        <strain evidence="1">Pan2503</strain>
    </source>
</reference>
<name>A0A7V8NL28_9BACT</name>
<gene>
    <name evidence="1" type="ORF">HRJ53_00015</name>
</gene>
<feature type="non-terminal residue" evidence="1">
    <location>
        <position position="236"/>
    </location>
</feature>
<dbReference type="AlphaFoldDB" id="A0A7V8NL28"/>
<dbReference type="PANTHER" id="PTHR45588">
    <property type="entry name" value="TPR DOMAIN-CONTAINING PROTEIN"/>
    <property type="match status" value="1"/>
</dbReference>
<organism evidence="1 2">
    <name type="scientific">Candidatus Acidiferrum panamense</name>
    <dbReference type="NCBI Taxonomy" id="2741543"/>
    <lineage>
        <taxon>Bacteria</taxon>
        <taxon>Pseudomonadati</taxon>
        <taxon>Acidobacteriota</taxon>
        <taxon>Terriglobia</taxon>
        <taxon>Candidatus Acidiferrales</taxon>
        <taxon>Candidatus Acidiferrum</taxon>
    </lineage>
</organism>
<protein>
    <recommendedName>
        <fullName evidence="3">Tetratricopeptide repeat protein</fullName>
    </recommendedName>
</protein>
<evidence type="ECO:0000313" key="1">
    <source>
        <dbReference type="EMBL" id="MBA0083359.1"/>
    </source>
</evidence>
<dbReference type="InterPro" id="IPR011990">
    <property type="entry name" value="TPR-like_helical_dom_sf"/>
</dbReference>
<sequence>MSQEPQHHHLDATETLGTVNFPTSCAPAVQATFTRGMALLYSFEYEQAELAFENVAQKDSGCAMAYWGQAMSLYHQLWERPSKPTLHKGAELLTKARELKSAPREHDYIRALSVFYSDDDPNKHDARAETYCKAMKAVADRYPEDREAQVLYALSLLGSSSYHDPNLTSEKAAVAILIKLFNEEPTHPGIAHYIIHGCDNPQMASLALPAARKYAAIAPASPHAVHMPSHIFARLG</sequence>